<dbReference type="Proteomes" id="UP000824136">
    <property type="component" value="Unassembled WGS sequence"/>
</dbReference>
<evidence type="ECO:0000256" key="1">
    <source>
        <dbReference type="SAM" id="Phobius"/>
    </source>
</evidence>
<comment type="caution">
    <text evidence="2">The sequence shown here is derived from an EMBL/GenBank/DDBJ whole genome shotgun (WGS) entry which is preliminary data.</text>
</comment>
<evidence type="ECO:0000313" key="3">
    <source>
        <dbReference type="Proteomes" id="UP000824136"/>
    </source>
</evidence>
<keyword evidence="1" id="KW-1133">Transmembrane helix</keyword>
<sequence>MPIEKYIGIIISIVSLILLMALLFRKREPFFNLREIFKEHFMLFVKCKSQYFVFYILPLFFSVGLSLLFPANADFFSHLGVVLSIILSMMFALIAILCDYDFSKFKDDNQRSNAETSVKQTINAILFCCIIGIALLLEGFIVIAMSGKAIDWIPFNLSVCKTIVSAFSYYLLVVVLLNLLLIIKNVTRIIEASMMIERNNK</sequence>
<gene>
    <name evidence="2" type="ORF">IAC39_07015</name>
</gene>
<proteinExistence type="predicted"/>
<dbReference type="AlphaFoldDB" id="A0A9D1GV29"/>
<evidence type="ECO:0000313" key="2">
    <source>
        <dbReference type="EMBL" id="HIT59442.1"/>
    </source>
</evidence>
<organism evidence="2 3">
    <name type="scientific">Candidatus Faeciplasma pullistercoris</name>
    <dbReference type="NCBI Taxonomy" id="2840800"/>
    <lineage>
        <taxon>Bacteria</taxon>
        <taxon>Bacillati</taxon>
        <taxon>Bacillota</taxon>
        <taxon>Clostridia</taxon>
        <taxon>Eubacteriales</taxon>
        <taxon>Oscillospiraceae</taxon>
        <taxon>Oscillospiraceae incertae sedis</taxon>
        <taxon>Candidatus Faeciplasma</taxon>
    </lineage>
</organism>
<feature type="transmembrane region" description="Helical" evidence="1">
    <location>
        <begin position="6"/>
        <end position="24"/>
    </location>
</feature>
<feature type="transmembrane region" description="Helical" evidence="1">
    <location>
        <begin position="121"/>
        <end position="143"/>
    </location>
</feature>
<protein>
    <submittedName>
        <fullName evidence="2">Uncharacterized protein</fullName>
    </submittedName>
</protein>
<keyword evidence="1" id="KW-0472">Membrane</keyword>
<feature type="transmembrane region" description="Helical" evidence="1">
    <location>
        <begin position="163"/>
        <end position="183"/>
    </location>
</feature>
<name>A0A9D1GV29_9FIRM</name>
<feature type="transmembrane region" description="Helical" evidence="1">
    <location>
        <begin position="75"/>
        <end position="100"/>
    </location>
</feature>
<reference evidence="2" key="2">
    <citation type="journal article" date="2021" name="PeerJ">
        <title>Extensive microbial diversity within the chicken gut microbiome revealed by metagenomics and culture.</title>
        <authorList>
            <person name="Gilroy R."/>
            <person name="Ravi A."/>
            <person name="Getino M."/>
            <person name="Pursley I."/>
            <person name="Horton D.L."/>
            <person name="Alikhan N.F."/>
            <person name="Baker D."/>
            <person name="Gharbi K."/>
            <person name="Hall N."/>
            <person name="Watson M."/>
            <person name="Adriaenssens E.M."/>
            <person name="Foster-Nyarko E."/>
            <person name="Jarju S."/>
            <person name="Secka A."/>
            <person name="Antonio M."/>
            <person name="Oren A."/>
            <person name="Chaudhuri R.R."/>
            <person name="La Ragione R."/>
            <person name="Hildebrand F."/>
            <person name="Pallen M.J."/>
        </authorList>
    </citation>
    <scope>NUCLEOTIDE SEQUENCE</scope>
    <source>
        <strain evidence="2">CHK33-4379</strain>
    </source>
</reference>
<keyword evidence="1" id="KW-0812">Transmembrane</keyword>
<reference evidence="2" key="1">
    <citation type="submission" date="2020-10" db="EMBL/GenBank/DDBJ databases">
        <authorList>
            <person name="Gilroy R."/>
        </authorList>
    </citation>
    <scope>NUCLEOTIDE SEQUENCE</scope>
    <source>
        <strain evidence="2">CHK33-4379</strain>
    </source>
</reference>
<feature type="transmembrane region" description="Helical" evidence="1">
    <location>
        <begin position="51"/>
        <end position="69"/>
    </location>
</feature>
<dbReference type="EMBL" id="DVLL01000021">
    <property type="protein sequence ID" value="HIT59442.1"/>
    <property type="molecule type" value="Genomic_DNA"/>
</dbReference>
<accession>A0A9D1GV29</accession>